<proteinExistence type="predicted"/>
<keyword evidence="2" id="KW-1185">Reference proteome</keyword>
<dbReference type="EMBL" id="CM056742">
    <property type="protein sequence ID" value="KAJ8681473.1"/>
    <property type="molecule type" value="Genomic_DNA"/>
</dbReference>
<evidence type="ECO:0000313" key="1">
    <source>
        <dbReference type="EMBL" id="KAJ8681473.1"/>
    </source>
</evidence>
<comment type="caution">
    <text evidence="1">The sequence shown here is derived from an EMBL/GenBank/DDBJ whole genome shotgun (WGS) entry which is preliminary data.</text>
</comment>
<evidence type="ECO:0000313" key="2">
    <source>
        <dbReference type="Proteomes" id="UP001239111"/>
    </source>
</evidence>
<sequence length="253" mass="29012">MSHSDSELEEDEEEIFVYVEFDNCTTSDVFSDRNLKVDMLGLDSDHPVMQVNGKFFEGNYEDAVGTYLFFDKDDNPVIDDPVFDKVPQLKYFAKSRKLLRMQRAFIVPRYEVVGDSQHSKSIPNMDTLSEAGVAPKYQDEALQFWQESRNQRLEALHKYLKKQEFRKELRQRGFEPESESDEDNPFAMYKYADTDDETTRIVNCSTNDENNTEAEDAKSTQQTFDQNSSGIFGASDEVTVMDPGPSTSTDGLT</sequence>
<gene>
    <name evidence="1" type="ORF">QAD02_017260</name>
</gene>
<organism evidence="1 2">
    <name type="scientific">Eretmocerus hayati</name>
    <dbReference type="NCBI Taxonomy" id="131215"/>
    <lineage>
        <taxon>Eukaryota</taxon>
        <taxon>Metazoa</taxon>
        <taxon>Ecdysozoa</taxon>
        <taxon>Arthropoda</taxon>
        <taxon>Hexapoda</taxon>
        <taxon>Insecta</taxon>
        <taxon>Pterygota</taxon>
        <taxon>Neoptera</taxon>
        <taxon>Endopterygota</taxon>
        <taxon>Hymenoptera</taxon>
        <taxon>Apocrita</taxon>
        <taxon>Proctotrupomorpha</taxon>
        <taxon>Chalcidoidea</taxon>
        <taxon>Aphelinidae</taxon>
        <taxon>Aphelininae</taxon>
        <taxon>Eretmocerus</taxon>
    </lineage>
</organism>
<name>A0ACC2PDD6_9HYME</name>
<dbReference type="Proteomes" id="UP001239111">
    <property type="component" value="Chromosome 2"/>
</dbReference>
<protein>
    <submittedName>
        <fullName evidence="1">Uncharacterized protein</fullName>
    </submittedName>
</protein>
<reference evidence="1" key="1">
    <citation type="submission" date="2023-04" db="EMBL/GenBank/DDBJ databases">
        <title>A chromosome-level genome assembly of the parasitoid wasp Eretmocerus hayati.</title>
        <authorList>
            <person name="Zhong Y."/>
            <person name="Liu S."/>
            <person name="Liu Y."/>
        </authorList>
    </citation>
    <scope>NUCLEOTIDE SEQUENCE</scope>
    <source>
        <strain evidence="1">ZJU_SS_LIU_2023</strain>
    </source>
</reference>
<accession>A0ACC2PDD6</accession>